<comment type="caution">
    <text evidence="3">The sequence shown here is derived from an EMBL/GenBank/DDBJ whole genome shotgun (WGS) entry which is preliminary data.</text>
</comment>
<keyword evidence="1" id="KW-0175">Coiled coil</keyword>
<name>A0A9X4NTD0_9LACT</name>
<dbReference type="RefSeq" id="WP_278229188.1">
    <property type="nucleotide sequence ID" value="NZ_JAOWLY010000010.1"/>
</dbReference>
<proteinExistence type="predicted"/>
<reference evidence="3" key="2">
    <citation type="journal article" date="2023" name="Food Microbiol.">
        <title>Evaluation of the fermentation potential of lactic acid bacteria isolated from herbs, fruits and vegetables as starter cultures in nut-based milk alternatives.</title>
        <authorList>
            <person name="Huang W."/>
            <person name="Dong A."/>
            <person name="Pham H.T."/>
            <person name="Zhou C."/>
            <person name="Huo Z."/>
            <person name="Watjen A.P."/>
            <person name="Prakash S."/>
            <person name="Bang-Berthelsen C.H."/>
            <person name="Turner M.S."/>
        </authorList>
    </citation>
    <scope>NUCLEOTIDE SEQUENCE</scope>
    <source>
        <strain evidence="3">3</strain>
    </source>
</reference>
<evidence type="ECO:0000313" key="4">
    <source>
        <dbReference type="Proteomes" id="UP001152614"/>
    </source>
</evidence>
<sequence length="485" mass="57097">MQLFNKKNKISDRYFAKLTLSKKQNKKLLSYLTDEEERKSFPNVTFETLEKMMLVFLKECKENQGAIIPKIELVMNQGEKASSENELFLKDFELDENYQNILKPISEAMFNLMPFSAAPFEDKVTYLKLVFESWQESTKLSEEHWPILPDFELDDEEYVEFIIPYYQEHSILEFDTHQASNEQVEKLQKETTKELVEAEAKELEEPEIIEEIVTFIQEIPESNRKKGKLSDQILSGTKANTFQPELITFTPYSFEQIDGTPYYNNQNITEVITRANDEISQFNIKSQLLQEQIFHKKLERFELEQKNKIALEIQSQDQRENLRKQIIDSNRKTLQESVSFETKRINKNKELELLKEQESYKAKVLKINSEAQLALEEKTFSLKQEVKYKTQQEILQALQDETDKLEEQLRSELLNLEQSKKVEAEKISRELKEVVVTQNNALKGYYLEKLPIPPEKLVFKPLDKDKNEEKKSEIEENTVEAGEPP</sequence>
<feature type="compositionally biased region" description="Basic and acidic residues" evidence="2">
    <location>
        <begin position="461"/>
        <end position="474"/>
    </location>
</feature>
<gene>
    <name evidence="3" type="ORF">OGZ51_10480</name>
</gene>
<protein>
    <submittedName>
        <fullName evidence="3">Uncharacterized protein</fullName>
    </submittedName>
</protein>
<evidence type="ECO:0000256" key="2">
    <source>
        <dbReference type="SAM" id="MobiDB-lite"/>
    </source>
</evidence>
<feature type="coiled-coil region" evidence="1">
    <location>
        <begin position="388"/>
        <end position="426"/>
    </location>
</feature>
<feature type="region of interest" description="Disordered" evidence="2">
    <location>
        <begin position="461"/>
        <end position="485"/>
    </location>
</feature>
<dbReference type="EMBL" id="JAOWLY010000010">
    <property type="protein sequence ID" value="MDG4984571.1"/>
    <property type="molecule type" value="Genomic_DNA"/>
</dbReference>
<reference evidence="3" key="1">
    <citation type="submission" date="2022-10" db="EMBL/GenBank/DDBJ databases">
        <authorList>
            <person name="Turner M.S."/>
            <person name="Huang W."/>
        </authorList>
    </citation>
    <scope>NUCLEOTIDE SEQUENCE</scope>
    <source>
        <strain evidence="3">3</strain>
    </source>
</reference>
<organism evidence="3 4">
    <name type="scientific">Lactococcus lactis</name>
    <dbReference type="NCBI Taxonomy" id="1358"/>
    <lineage>
        <taxon>Bacteria</taxon>
        <taxon>Bacillati</taxon>
        <taxon>Bacillota</taxon>
        <taxon>Bacilli</taxon>
        <taxon>Lactobacillales</taxon>
        <taxon>Streptococcaceae</taxon>
        <taxon>Lactococcus</taxon>
    </lineage>
</organism>
<dbReference type="AlphaFoldDB" id="A0A9X4NTD0"/>
<evidence type="ECO:0000256" key="1">
    <source>
        <dbReference type="SAM" id="Coils"/>
    </source>
</evidence>
<dbReference type="Proteomes" id="UP001152614">
    <property type="component" value="Unassembled WGS sequence"/>
</dbReference>
<accession>A0A9X4NTD0</accession>
<evidence type="ECO:0000313" key="3">
    <source>
        <dbReference type="EMBL" id="MDG4984571.1"/>
    </source>
</evidence>